<protein>
    <submittedName>
        <fullName evidence="3">Phosphate ABC transporter permease</fullName>
    </submittedName>
</protein>
<evidence type="ECO:0000313" key="3">
    <source>
        <dbReference type="EMBL" id="MBV0903446.1"/>
    </source>
</evidence>
<feature type="domain" description="DUF8068" evidence="2">
    <location>
        <begin position="24"/>
        <end position="278"/>
    </location>
</feature>
<keyword evidence="1" id="KW-1133">Transmembrane helix</keyword>
<keyword evidence="4" id="KW-1185">Reference proteome</keyword>
<proteinExistence type="predicted"/>
<feature type="transmembrane region" description="Helical" evidence="1">
    <location>
        <begin position="211"/>
        <end position="235"/>
    </location>
</feature>
<sequence length="285" mass="27362">MTATALRTRVRPLLGRGDRSVTVAATGIAALAVAVQYVVVLLVNAPGRTALPVASDALAVGSTAVVALAAVALAVTRSDAAAGTGLLFVGVFGLLALLDGAAALPAAVAAVAGTTAVAAASGRTLDPLSAVATALLLAALSVGLASGVAGWTGLRPLASTVALVGIAALPAFAASDWRARSKPDWAAMVGGLFAFAAVVAVGRAVPFVTGAVTLTGSGVVGTSLPVVALAVAGAVTAASAATRTGRWTLLAGVALVAFAGVPASLPRALPFALGTAALALEEGHR</sequence>
<dbReference type="Proteomes" id="UP001166304">
    <property type="component" value="Unassembled WGS sequence"/>
</dbReference>
<feature type="transmembrane region" description="Helical" evidence="1">
    <location>
        <begin position="21"/>
        <end position="45"/>
    </location>
</feature>
<feature type="transmembrane region" description="Helical" evidence="1">
    <location>
        <begin position="80"/>
        <end position="98"/>
    </location>
</feature>
<dbReference type="EMBL" id="JAHQXE010000005">
    <property type="protein sequence ID" value="MBV0903446.1"/>
    <property type="molecule type" value="Genomic_DNA"/>
</dbReference>
<keyword evidence="1" id="KW-0812">Transmembrane</keyword>
<dbReference type="Pfam" id="PF26265">
    <property type="entry name" value="DUF8068"/>
    <property type="match status" value="1"/>
</dbReference>
<dbReference type="InterPro" id="IPR058381">
    <property type="entry name" value="DUF8068"/>
</dbReference>
<feature type="transmembrane region" description="Helical" evidence="1">
    <location>
        <begin position="57"/>
        <end position="75"/>
    </location>
</feature>
<reference evidence="3" key="1">
    <citation type="submission" date="2021-06" db="EMBL/GenBank/DDBJ databases">
        <title>New haloarchaea isolates fom saline soil.</title>
        <authorList>
            <person name="Duran-Viseras A."/>
            <person name="Sanchez-Porro C.S."/>
            <person name="Ventosa A."/>
        </authorList>
    </citation>
    <scope>NUCLEOTIDE SEQUENCE</scope>
    <source>
        <strain evidence="3">JCM 18369</strain>
    </source>
</reference>
<organism evidence="3 4">
    <name type="scientific">Haloarcula salina</name>
    <dbReference type="NCBI Taxonomy" id="1429914"/>
    <lineage>
        <taxon>Archaea</taxon>
        <taxon>Methanobacteriati</taxon>
        <taxon>Methanobacteriota</taxon>
        <taxon>Stenosarchaea group</taxon>
        <taxon>Halobacteria</taxon>
        <taxon>Halobacteriales</taxon>
        <taxon>Haloarculaceae</taxon>
        <taxon>Haloarcula</taxon>
    </lineage>
</organism>
<name>A0AA41KJ29_9EURY</name>
<feature type="transmembrane region" description="Helical" evidence="1">
    <location>
        <begin position="157"/>
        <end position="173"/>
    </location>
</feature>
<keyword evidence="1" id="KW-0472">Membrane</keyword>
<dbReference type="AlphaFoldDB" id="A0AA41KJ29"/>
<feature type="transmembrane region" description="Helical" evidence="1">
    <location>
        <begin position="128"/>
        <end position="151"/>
    </location>
</feature>
<evidence type="ECO:0000313" key="4">
    <source>
        <dbReference type="Proteomes" id="UP001166304"/>
    </source>
</evidence>
<feature type="transmembrane region" description="Helical" evidence="1">
    <location>
        <begin position="185"/>
        <end position="205"/>
    </location>
</feature>
<accession>A0AA41KJ29</accession>
<evidence type="ECO:0000259" key="2">
    <source>
        <dbReference type="Pfam" id="PF26265"/>
    </source>
</evidence>
<feature type="transmembrane region" description="Helical" evidence="1">
    <location>
        <begin position="247"/>
        <end position="265"/>
    </location>
</feature>
<comment type="caution">
    <text evidence="3">The sequence shown here is derived from an EMBL/GenBank/DDBJ whole genome shotgun (WGS) entry which is preliminary data.</text>
</comment>
<dbReference type="RefSeq" id="WP_162414172.1">
    <property type="nucleotide sequence ID" value="NZ_JAHQXE010000005.1"/>
</dbReference>
<gene>
    <name evidence="3" type="ORF">KTS37_16805</name>
</gene>
<evidence type="ECO:0000256" key="1">
    <source>
        <dbReference type="SAM" id="Phobius"/>
    </source>
</evidence>